<evidence type="ECO:0000256" key="6">
    <source>
        <dbReference type="SAM" id="Phobius"/>
    </source>
</evidence>
<feature type="transmembrane region" description="Helical" evidence="6">
    <location>
        <begin position="219"/>
        <end position="239"/>
    </location>
</feature>
<feature type="transmembrane region" description="Helical" evidence="6">
    <location>
        <begin position="336"/>
        <end position="354"/>
    </location>
</feature>
<keyword evidence="2 6" id="KW-0812">Transmembrane</keyword>
<feature type="transmembrane region" description="Helical" evidence="6">
    <location>
        <begin position="276"/>
        <end position="297"/>
    </location>
</feature>
<feature type="transmembrane region" description="Helical" evidence="6">
    <location>
        <begin position="304"/>
        <end position="324"/>
    </location>
</feature>
<feature type="transmembrane region" description="Helical" evidence="6">
    <location>
        <begin position="385"/>
        <end position="403"/>
    </location>
</feature>
<feature type="transmembrane region" description="Helical" evidence="6">
    <location>
        <begin position="361"/>
        <end position="379"/>
    </location>
</feature>
<dbReference type="EMBL" id="ML004524">
    <property type="protein sequence ID" value="RKP28987.1"/>
    <property type="molecule type" value="Genomic_DNA"/>
</dbReference>
<dbReference type="Pfam" id="PF07690">
    <property type="entry name" value="MFS_1"/>
    <property type="match status" value="1"/>
</dbReference>
<sequence length="438" mass="48782">MSSRLLGLSVKEINGALDKDSVSLRRLATINTILDSLLNSQIVEPDRYSRMPDTFVATKDCGSEYLEIDPELFANWSFRMKFFQSTIVPVYTLLSPMLSSIFSPAMLFIPAELHIESQVVAALSWAVGPPVLNASVWIMAIFNLGCGFVHSTAVLCVLRFLGGLCGCAPLNVGAGTLADMWSDEDHQYALAAYLLGPVLGPLIAPLIGSFITTALGWRWCFFILVIINFAVAVFGNIFFKETYPPWVLAESGNEHFHTIYEIAYGDYLSSKIITTILRPISLLFVIFPGVFLGLHGFSVNVTGLMYIPLGIGFFTGKFFFMVVIDHTVPKPEYRLPWLMISGVGIPVGLIWYGWSAQKQLHWIMPCIGLCIFEISTTGGKNTLCAFIALALGVPFPVFCLMYGERLRLKQALKDKKNILRLKEKNQEEHMKQLEKKAH</sequence>
<dbReference type="GO" id="GO:0022857">
    <property type="term" value="F:transmembrane transporter activity"/>
    <property type="evidence" value="ECO:0007669"/>
    <property type="project" value="InterPro"/>
</dbReference>
<dbReference type="SUPFAM" id="SSF103473">
    <property type="entry name" value="MFS general substrate transporter"/>
    <property type="match status" value="1"/>
</dbReference>
<gene>
    <name evidence="7" type="ORF">METBISCDRAFT_31991</name>
</gene>
<keyword evidence="3 6" id="KW-1133">Transmembrane helix</keyword>
<dbReference type="Gene3D" id="1.20.1250.20">
    <property type="entry name" value="MFS general substrate transporter like domains"/>
    <property type="match status" value="2"/>
</dbReference>
<dbReference type="PANTHER" id="PTHR23502:SF60">
    <property type="entry name" value="MAJOR FACILITATOR SUPERFAMILY (MFS) PROFILE DOMAIN-CONTAINING PROTEIN-RELATED"/>
    <property type="match status" value="1"/>
</dbReference>
<evidence type="ECO:0000313" key="8">
    <source>
        <dbReference type="Proteomes" id="UP000268321"/>
    </source>
</evidence>
<dbReference type="Proteomes" id="UP000268321">
    <property type="component" value="Unassembled WGS sequence"/>
</dbReference>
<comment type="subcellular location">
    <subcellularLocation>
        <location evidence="1">Membrane</location>
        <topology evidence="1">Multi-pass membrane protein</topology>
    </subcellularLocation>
</comment>
<reference evidence="8" key="1">
    <citation type="journal article" date="2018" name="Nat. Microbiol.">
        <title>Leveraging single-cell genomics to expand the fungal tree of life.</title>
        <authorList>
            <person name="Ahrendt S.R."/>
            <person name="Quandt C.A."/>
            <person name="Ciobanu D."/>
            <person name="Clum A."/>
            <person name="Salamov A."/>
            <person name="Andreopoulos B."/>
            <person name="Cheng J.F."/>
            <person name="Woyke T."/>
            <person name="Pelin A."/>
            <person name="Henrissat B."/>
            <person name="Reynolds N.K."/>
            <person name="Benny G.L."/>
            <person name="Smith M.E."/>
            <person name="James T.Y."/>
            <person name="Grigoriev I.V."/>
        </authorList>
    </citation>
    <scope>NUCLEOTIDE SEQUENCE [LARGE SCALE GENOMIC DNA]</scope>
    <source>
        <strain evidence="8">Baker2002</strain>
    </source>
</reference>
<keyword evidence="8" id="KW-1185">Reference proteome</keyword>
<dbReference type="AlphaFoldDB" id="A0A4P9Z8G9"/>
<feature type="transmembrane region" description="Helical" evidence="6">
    <location>
        <begin position="88"/>
        <end position="111"/>
    </location>
</feature>
<dbReference type="PANTHER" id="PTHR23502">
    <property type="entry name" value="MAJOR FACILITATOR SUPERFAMILY"/>
    <property type="match status" value="1"/>
</dbReference>
<evidence type="ECO:0000313" key="7">
    <source>
        <dbReference type="EMBL" id="RKP28987.1"/>
    </source>
</evidence>
<protein>
    <submittedName>
        <fullName evidence="7">MFS general substrate transporter</fullName>
    </submittedName>
</protein>
<name>A0A4P9Z8G9_9ASCO</name>
<evidence type="ECO:0000256" key="2">
    <source>
        <dbReference type="ARBA" id="ARBA00022692"/>
    </source>
</evidence>
<feature type="transmembrane region" description="Helical" evidence="6">
    <location>
        <begin position="156"/>
        <end position="178"/>
    </location>
</feature>
<dbReference type="OrthoDB" id="3936150at2759"/>
<evidence type="ECO:0000256" key="4">
    <source>
        <dbReference type="ARBA" id="ARBA00023136"/>
    </source>
</evidence>
<evidence type="ECO:0000256" key="5">
    <source>
        <dbReference type="SAM" id="Coils"/>
    </source>
</evidence>
<accession>A0A4P9Z8G9</accession>
<dbReference type="GO" id="GO:0016020">
    <property type="term" value="C:membrane"/>
    <property type="evidence" value="ECO:0007669"/>
    <property type="project" value="UniProtKB-SubCell"/>
</dbReference>
<organism evidence="7 8">
    <name type="scientific">Metschnikowia bicuspidata</name>
    <dbReference type="NCBI Taxonomy" id="27322"/>
    <lineage>
        <taxon>Eukaryota</taxon>
        <taxon>Fungi</taxon>
        <taxon>Dikarya</taxon>
        <taxon>Ascomycota</taxon>
        <taxon>Saccharomycotina</taxon>
        <taxon>Pichiomycetes</taxon>
        <taxon>Metschnikowiaceae</taxon>
        <taxon>Metschnikowia</taxon>
    </lineage>
</organism>
<evidence type="ECO:0000256" key="1">
    <source>
        <dbReference type="ARBA" id="ARBA00004141"/>
    </source>
</evidence>
<proteinExistence type="predicted"/>
<evidence type="ECO:0000256" key="3">
    <source>
        <dbReference type="ARBA" id="ARBA00022989"/>
    </source>
</evidence>
<feature type="transmembrane region" description="Helical" evidence="6">
    <location>
        <begin position="131"/>
        <end position="149"/>
    </location>
</feature>
<dbReference type="InterPro" id="IPR036259">
    <property type="entry name" value="MFS_trans_sf"/>
</dbReference>
<feature type="coiled-coil region" evidence="5">
    <location>
        <begin position="408"/>
        <end position="436"/>
    </location>
</feature>
<keyword evidence="5" id="KW-0175">Coiled coil</keyword>
<dbReference type="InterPro" id="IPR011701">
    <property type="entry name" value="MFS"/>
</dbReference>
<feature type="transmembrane region" description="Helical" evidence="6">
    <location>
        <begin position="190"/>
        <end position="212"/>
    </location>
</feature>
<keyword evidence="4 6" id="KW-0472">Membrane</keyword>